<dbReference type="PANTHER" id="PTHR48063:SF112">
    <property type="entry name" value="RECEPTOR LIKE PROTEIN 30-LIKE"/>
    <property type="match status" value="1"/>
</dbReference>
<accession>A0A0S4JG53</accession>
<protein>
    <submittedName>
        <fullName evidence="7">Uncharacterized protein</fullName>
    </submittedName>
</protein>
<keyword evidence="5" id="KW-0472">Membrane</keyword>
<keyword evidence="3" id="KW-0732">Signal</keyword>
<sequence>MKLAPPPPWQRTRRRRQLIVHIRSLSCSFLTEEKRPLHLNAFTQQRNPSSGELISSVFPSRLQELTLVGYFLERSAMVAIAQFVELERLELSTCTFRYSDGLLSLLPLEKLKTLRLPHNCSRWAIEGEVRHVVAPLSVTDLGLGFSSSFTDYCWLTQLERLSLQYATVTIETVASLPMLRQLRLCDCVWGEDPDEVFPHLQKLEVLHVSARIYSCSMLGSDDVLRHIGQLTQLRDLCLSEYRSYFVTAAGLWHLTGLTQVQFLEVSGGLLHRCLDVNVNVTILRELTGLRTLRVNQCVMDELVTQLICSAVQLHVLILHGCDVTTCGEFFDQLVELSELRRLQLLEVMNCPGDAELAKLAHMRSLSSVELELSQHASSCGALAYTNDIVDFLLSAGICLSPRSTRKRSRIVQARRILRACGLHWLEPCQPRHTTRNDRCAPVSPWLVDALRCVWAMIKDSALQHFVCTLSVALWLCYSMYPSSSA</sequence>
<dbReference type="InterPro" id="IPR032675">
    <property type="entry name" value="LRR_dom_sf"/>
</dbReference>
<proteinExistence type="predicted"/>
<organism evidence="7 8">
    <name type="scientific">Bodo saltans</name>
    <name type="common">Flagellated protozoan</name>
    <dbReference type="NCBI Taxonomy" id="75058"/>
    <lineage>
        <taxon>Eukaryota</taxon>
        <taxon>Discoba</taxon>
        <taxon>Euglenozoa</taxon>
        <taxon>Kinetoplastea</taxon>
        <taxon>Metakinetoplastina</taxon>
        <taxon>Eubodonida</taxon>
        <taxon>Bodonidae</taxon>
        <taxon>Bodo</taxon>
    </lineage>
</organism>
<dbReference type="SUPFAM" id="SSF52047">
    <property type="entry name" value="RNI-like"/>
    <property type="match status" value="1"/>
</dbReference>
<dbReference type="GO" id="GO:0016020">
    <property type="term" value="C:membrane"/>
    <property type="evidence" value="ECO:0007669"/>
    <property type="project" value="UniProtKB-SubCell"/>
</dbReference>
<gene>
    <name evidence="7" type="ORF">BSAL_20310</name>
</gene>
<reference evidence="8" key="1">
    <citation type="submission" date="2015-09" db="EMBL/GenBank/DDBJ databases">
        <authorList>
            <consortium name="Pathogen Informatics"/>
        </authorList>
    </citation>
    <scope>NUCLEOTIDE SEQUENCE [LARGE SCALE GENOMIC DNA]</scope>
    <source>
        <strain evidence="8">Lake Konstanz</strain>
    </source>
</reference>
<comment type="subcellular location">
    <subcellularLocation>
        <location evidence="1">Membrane</location>
    </subcellularLocation>
</comment>
<dbReference type="VEuPathDB" id="TriTrypDB:BSAL_20310"/>
<dbReference type="Gene3D" id="3.80.10.10">
    <property type="entry name" value="Ribonuclease Inhibitor"/>
    <property type="match status" value="1"/>
</dbReference>
<evidence type="ECO:0000256" key="1">
    <source>
        <dbReference type="ARBA" id="ARBA00004370"/>
    </source>
</evidence>
<evidence type="ECO:0000256" key="4">
    <source>
        <dbReference type="ARBA" id="ARBA00022989"/>
    </source>
</evidence>
<keyword evidence="4" id="KW-1133">Transmembrane helix</keyword>
<keyword evidence="2" id="KW-0812">Transmembrane</keyword>
<dbReference type="PANTHER" id="PTHR48063">
    <property type="entry name" value="LRR RECEPTOR-LIKE KINASE"/>
    <property type="match status" value="1"/>
</dbReference>
<evidence type="ECO:0000256" key="3">
    <source>
        <dbReference type="ARBA" id="ARBA00022729"/>
    </source>
</evidence>
<keyword evidence="6" id="KW-0325">Glycoprotein</keyword>
<evidence type="ECO:0000256" key="5">
    <source>
        <dbReference type="ARBA" id="ARBA00023136"/>
    </source>
</evidence>
<dbReference type="Proteomes" id="UP000051952">
    <property type="component" value="Unassembled WGS sequence"/>
</dbReference>
<dbReference type="InterPro" id="IPR046956">
    <property type="entry name" value="RLP23-like"/>
</dbReference>
<name>A0A0S4JG53_BODSA</name>
<evidence type="ECO:0000256" key="6">
    <source>
        <dbReference type="ARBA" id="ARBA00023180"/>
    </source>
</evidence>
<dbReference type="EMBL" id="CYKH01001718">
    <property type="protein sequence ID" value="CUG89294.1"/>
    <property type="molecule type" value="Genomic_DNA"/>
</dbReference>
<evidence type="ECO:0000313" key="8">
    <source>
        <dbReference type="Proteomes" id="UP000051952"/>
    </source>
</evidence>
<evidence type="ECO:0000256" key="2">
    <source>
        <dbReference type="ARBA" id="ARBA00022692"/>
    </source>
</evidence>
<evidence type="ECO:0000313" key="7">
    <source>
        <dbReference type="EMBL" id="CUG89294.1"/>
    </source>
</evidence>
<dbReference type="AlphaFoldDB" id="A0A0S4JG53"/>
<keyword evidence="8" id="KW-1185">Reference proteome</keyword>